<feature type="transmembrane region" description="Helical" evidence="1">
    <location>
        <begin position="71"/>
        <end position="91"/>
    </location>
</feature>
<reference evidence="2" key="1">
    <citation type="submission" date="2023-06" db="EMBL/GenBank/DDBJ databases">
        <authorList>
            <person name="Delattre M."/>
        </authorList>
    </citation>
    <scope>NUCLEOTIDE SEQUENCE</scope>
    <source>
        <strain evidence="2">AF72</strain>
    </source>
</reference>
<organism evidence="2 3">
    <name type="scientific">Mesorhabditis spiculigera</name>
    <dbReference type="NCBI Taxonomy" id="96644"/>
    <lineage>
        <taxon>Eukaryota</taxon>
        <taxon>Metazoa</taxon>
        <taxon>Ecdysozoa</taxon>
        <taxon>Nematoda</taxon>
        <taxon>Chromadorea</taxon>
        <taxon>Rhabditida</taxon>
        <taxon>Rhabditina</taxon>
        <taxon>Rhabditomorpha</taxon>
        <taxon>Rhabditoidea</taxon>
        <taxon>Rhabditidae</taxon>
        <taxon>Mesorhabditinae</taxon>
        <taxon>Mesorhabditis</taxon>
    </lineage>
</organism>
<evidence type="ECO:0000313" key="2">
    <source>
        <dbReference type="EMBL" id="CAJ0564267.1"/>
    </source>
</evidence>
<sequence length="190" mass="22141">MGKGKKHFVEEYEPQTTEFNYYFNLQRTTFAPHDAVDALYFSTVFANIGVHCYELHRLWTSPYKEDNRAKFIISYMHVTTILLCLTVFLTFERTHTPYDIEVGYVSAWLWGGLILQTTSPCYIVGYFLNCFVFDSHMLMVVFINLMSLFAKAKKAGEYNTGNYEKLCTLIPIYSNLVLFSVNRFGDEETE</sequence>
<feature type="transmembrane region" description="Helical" evidence="1">
    <location>
        <begin position="123"/>
        <end position="145"/>
    </location>
</feature>
<gene>
    <name evidence="2" type="ORF">MSPICULIGERA_LOCUS2950</name>
</gene>
<proteinExistence type="predicted"/>
<evidence type="ECO:0000313" key="3">
    <source>
        <dbReference type="Proteomes" id="UP001177023"/>
    </source>
</evidence>
<keyword evidence="1" id="KW-1133">Transmembrane helix</keyword>
<protein>
    <submittedName>
        <fullName evidence="2">Uncharacterized protein</fullName>
    </submittedName>
</protein>
<dbReference type="Proteomes" id="UP001177023">
    <property type="component" value="Unassembled WGS sequence"/>
</dbReference>
<name>A0AA36C9K4_9BILA</name>
<comment type="caution">
    <text evidence="2">The sequence shown here is derived from an EMBL/GenBank/DDBJ whole genome shotgun (WGS) entry which is preliminary data.</text>
</comment>
<dbReference type="EMBL" id="CATQJA010000847">
    <property type="protein sequence ID" value="CAJ0564267.1"/>
    <property type="molecule type" value="Genomic_DNA"/>
</dbReference>
<keyword evidence="3" id="KW-1185">Reference proteome</keyword>
<accession>A0AA36C9K4</accession>
<dbReference type="AlphaFoldDB" id="A0AA36C9K4"/>
<feature type="non-terminal residue" evidence="2">
    <location>
        <position position="190"/>
    </location>
</feature>
<evidence type="ECO:0000256" key="1">
    <source>
        <dbReference type="SAM" id="Phobius"/>
    </source>
</evidence>
<keyword evidence="1" id="KW-0812">Transmembrane</keyword>
<keyword evidence="1" id="KW-0472">Membrane</keyword>